<protein>
    <submittedName>
        <fullName evidence="2">Uncharacterized protein (TIGR03083 family)</fullName>
    </submittedName>
</protein>
<reference evidence="2 3" key="1">
    <citation type="submission" date="2018-06" db="EMBL/GenBank/DDBJ databases">
        <title>Genomic Encyclopedia of Type Strains, Phase IV (KMG-IV): sequencing the most valuable type-strain genomes for metagenomic binning, comparative biology and taxonomic classification.</title>
        <authorList>
            <person name="Goeker M."/>
        </authorList>
    </citation>
    <scope>NUCLEOTIDE SEQUENCE [LARGE SCALE GENOMIC DNA]</scope>
    <source>
        <strain evidence="2 3">DSM 45479</strain>
    </source>
</reference>
<name>A0ABX9EC59_9PSEU</name>
<sequence>MWPITKIAGPPVSTDTVLAMVKPPQDGSISPPAGPMSFRRLIRTPAMTEEIRAAVAAERRDQAELLAGLTEEQWHAPSLCEGWRVKEVVAHTTLPFRSSVGRVLLETLKSAGRFNHASDRMARKDAAALSIDDLLGTLKANIGHPWTPPGGGPAGALSHDIIHGLDITVALGLDRQVPHDRLKIVLDGMNPRSVKYFGADLDGKRLEATDMDWTFGEGEPIRRPAQELLLLVCGRSLA</sequence>
<gene>
    <name evidence="2" type="ORF">C8D87_103118</name>
</gene>
<accession>A0ABX9EC59</accession>
<evidence type="ECO:0000259" key="1">
    <source>
        <dbReference type="Pfam" id="PF11716"/>
    </source>
</evidence>
<dbReference type="Proteomes" id="UP000248714">
    <property type="component" value="Unassembled WGS sequence"/>
</dbReference>
<dbReference type="InterPro" id="IPR017517">
    <property type="entry name" value="Maleyloyr_isom"/>
</dbReference>
<proteinExistence type="predicted"/>
<evidence type="ECO:0000313" key="2">
    <source>
        <dbReference type="EMBL" id="RAS66779.1"/>
    </source>
</evidence>
<dbReference type="EMBL" id="QLTT01000003">
    <property type="protein sequence ID" value="RAS66779.1"/>
    <property type="molecule type" value="Genomic_DNA"/>
</dbReference>
<dbReference type="InterPro" id="IPR034660">
    <property type="entry name" value="DinB/YfiT-like"/>
</dbReference>
<dbReference type="InterPro" id="IPR024344">
    <property type="entry name" value="MDMPI_metal-binding"/>
</dbReference>
<keyword evidence="3" id="KW-1185">Reference proteome</keyword>
<dbReference type="Pfam" id="PF11716">
    <property type="entry name" value="MDMPI_N"/>
    <property type="match status" value="1"/>
</dbReference>
<dbReference type="NCBIfam" id="TIGR03083">
    <property type="entry name" value="maleylpyruvate isomerase family mycothiol-dependent enzyme"/>
    <property type="match status" value="1"/>
</dbReference>
<evidence type="ECO:0000313" key="3">
    <source>
        <dbReference type="Proteomes" id="UP000248714"/>
    </source>
</evidence>
<dbReference type="SUPFAM" id="SSF109854">
    <property type="entry name" value="DinB/YfiT-like putative metalloenzymes"/>
    <property type="match status" value="1"/>
</dbReference>
<comment type="caution">
    <text evidence="2">The sequence shown here is derived from an EMBL/GenBank/DDBJ whole genome shotgun (WGS) entry which is preliminary data.</text>
</comment>
<dbReference type="Gene3D" id="1.20.120.450">
    <property type="entry name" value="dinb family like domain"/>
    <property type="match status" value="1"/>
</dbReference>
<feature type="domain" description="Mycothiol-dependent maleylpyruvate isomerase metal-binding" evidence="1">
    <location>
        <begin position="56"/>
        <end position="135"/>
    </location>
</feature>
<organism evidence="2 3">
    <name type="scientific">Lentzea atacamensis</name>
    <dbReference type="NCBI Taxonomy" id="531938"/>
    <lineage>
        <taxon>Bacteria</taxon>
        <taxon>Bacillati</taxon>
        <taxon>Actinomycetota</taxon>
        <taxon>Actinomycetes</taxon>
        <taxon>Pseudonocardiales</taxon>
        <taxon>Pseudonocardiaceae</taxon>
        <taxon>Lentzea</taxon>
    </lineage>
</organism>